<gene>
    <name evidence="1" type="ORF">DPM33_15145</name>
</gene>
<comment type="caution">
    <text evidence="1">The sequence shown here is derived from an EMBL/GenBank/DDBJ whole genome shotgun (WGS) entry which is preliminary data.</text>
</comment>
<accession>A0A330HRE9</accession>
<evidence type="ECO:0000313" key="1">
    <source>
        <dbReference type="EMBL" id="RAZ90162.1"/>
    </source>
</evidence>
<keyword evidence="2" id="KW-1185">Reference proteome</keyword>
<reference evidence="1 2" key="1">
    <citation type="submission" date="2018-07" db="EMBL/GenBank/DDBJ databases">
        <title>Diversity of Mesorhizobium strains in Brazil.</title>
        <authorList>
            <person name="Helene L.C.F."/>
            <person name="Dall'Agnol R."/>
            <person name="Delamuta J.R.M."/>
            <person name="Hungria M."/>
        </authorList>
    </citation>
    <scope>NUCLEOTIDE SEQUENCE [LARGE SCALE GENOMIC DNA]</scope>
    <source>
        <strain evidence="1 2">AC99b</strain>
    </source>
</reference>
<sequence length="236" mass="25899">MSGILSALSPDSCIVLTDGSIYDRDGKLLAIKRKVAASNRVPLAVAARGNFVLGEFVSAMIIEAAEDVGFDRMLADLESELLPHLPTDRDLEILVAGVSEAAGPMHRVFGKKRTDREPLALVDPGPMHWGFGSDGRAVSLDDFGVPPPNGEPLEVWFARYGLPIFEFFRRIPVPIDPEDPNTDRQHLIGGVLDMTIVGREGASITRLHRWPDQVGERITIPDIGRHERRVPVRQAA</sequence>
<dbReference type="Proteomes" id="UP000251558">
    <property type="component" value="Unassembled WGS sequence"/>
</dbReference>
<protein>
    <submittedName>
        <fullName evidence="1">Uncharacterized protein</fullName>
    </submittedName>
</protein>
<dbReference type="AlphaFoldDB" id="A0A330HRE9"/>
<dbReference type="OrthoDB" id="7905691at2"/>
<name>A0A330HRE9_9HYPH</name>
<organism evidence="1 2">
    <name type="scientific">Mesorhizobium hawassense</name>
    <dbReference type="NCBI Taxonomy" id="1209954"/>
    <lineage>
        <taxon>Bacteria</taxon>
        <taxon>Pseudomonadati</taxon>
        <taxon>Pseudomonadota</taxon>
        <taxon>Alphaproteobacteria</taxon>
        <taxon>Hyphomicrobiales</taxon>
        <taxon>Phyllobacteriaceae</taxon>
        <taxon>Mesorhizobium</taxon>
    </lineage>
</organism>
<proteinExistence type="predicted"/>
<dbReference type="RefSeq" id="WP_112098235.1">
    <property type="nucleotide sequence ID" value="NZ_QMBP01000006.1"/>
</dbReference>
<evidence type="ECO:0000313" key="2">
    <source>
        <dbReference type="Proteomes" id="UP000251558"/>
    </source>
</evidence>
<dbReference type="EMBL" id="QMBP01000006">
    <property type="protein sequence ID" value="RAZ90162.1"/>
    <property type="molecule type" value="Genomic_DNA"/>
</dbReference>